<evidence type="ECO:0000256" key="3">
    <source>
        <dbReference type="ARBA" id="ARBA00023002"/>
    </source>
</evidence>
<dbReference type="PANTHER" id="PTHR43425:SF2">
    <property type="entry name" value="OXYGEN-INSENSITIVE NADPH NITROREDUCTASE"/>
    <property type="match status" value="1"/>
</dbReference>
<evidence type="ECO:0000256" key="2">
    <source>
        <dbReference type="ARBA" id="ARBA00022643"/>
    </source>
</evidence>
<evidence type="ECO:0000313" key="4">
    <source>
        <dbReference type="EMBL" id="STL37040.1"/>
    </source>
</evidence>
<dbReference type="PANTHER" id="PTHR43425">
    <property type="entry name" value="OXYGEN-INSENSITIVE NADPH NITROREDUCTASE"/>
    <property type="match status" value="1"/>
</dbReference>
<dbReference type="SUPFAM" id="SSF55469">
    <property type="entry name" value="FMN-dependent nitroreductase-like"/>
    <property type="match status" value="1"/>
</dbReference>
<organism evidence="4 5">
    <name type="scientific">Escherichia coli</name>
    <dbReference type="NCBI Taxonomy" id="562"/>
    <lineage>
        <taxon>Bacteria</taxon>
        <taxon>Pseudomonadati</taxon>
        <taxon>Pseudomonadota</taxon>
        <taxon>Gammaproteobacteria</taxon>
        <taxon>Enterobacterales</taxon>
        <taxon>Enterobacteriaceae</taxon>
        <taxon>Escherichia</taxon>
    </lineage>
</organism>
<protein>
    <submittedName>
        <fullName evidence="4">Nitroreductase A</fullName>
        <ecNumber evidence="4">1.-.-.-</ecNumber>
    </submittedName>
</protein>
<name>A0A377AV33_ECOLX</name>
<dbReference type="Proteomes" id="UP000254052">
    <property type="component" value="Unassembled WGS sequence"/>
</dbReference>
<reference evidence="4 5" key="1">
    <citation type="submission" date="2018-06" db="EMBL/GenBank/DDBJ databases">
        <authorList>
            <consortium name="Pathogen Informatics"/>
            <person name="Doyle S."/>
        </authorList>
    </citation>
    <scope>NUCLEOTIDE SEQUENCE [LARGE SCALE GENOMIC DNA]</scope>
    <source>
        <strain evidence="4 5">NCTC9962</strain>
    </source>
</reference>
<dbReference type="InterPro" id="IPR000415">
    <property type="entry name" value="Nitroreductase-like"/>
</dbReference>
<evidence type="ECO:0000313" key="5">
    <source>
        <dbReference type="Proteomes" id="UP000254052"/>
    </source>
</evidence>
<gene>
    <name evidence="4" type="primary">nfsA_1</name>
    <name evidence="4" type="ORF">NCTC9962_02240</name>
</gene>
<keyword evidence="2" id="KW-0288">FMN</keyword>
<keyword evidence="3 4" id="KW-0560">Oxidoreductase</keyword>
<dbReference type="InterPro" id="IPR016446">
    <property type="entry name" value="Flavin_OxRdtase_Frp"/>
</dbReference>
<proteinExistence type="predicted"/>
<dbReference type="GO" id="GO:0016491">
    <property type="term" value="F:oxidoreductase activity"/>
    <property type="evidence" value="ECO:0007669"/>
    <property type="project" value="UniProtKB-KW"/>
</dbReference>
<sequence>MFCRCLGCALAGLRIIRILSRVYRPPFLVHENSYQPLDKDALAQYDEQLAEYYLTRGSNNRRDTWSDHIRRTIIKESRPFILDYLHKQGWATR</sequence>
<dbReference type="EMBL" id="UGED01000006">
    <property type="protein sequence ID" value="STL37040.1"/>
    <property type="molecule type" value="Genomic_DNA"/>
</dbReference>
<evidence type="ECO:0000256" key="1">
    <source>
        <dbReference type="ARBA" id="ARBA00022630"/>
    </source>
</evidence>
<keyword evidence="1" id="KW-0285">Flavoprotein</keyword>
<dbReference type="AlphaFoldDB" id="A0A377AV33"/>
<accession>A0A377AV33</accession>
<dbReference type="EC" id="1.-.-.-" evidence="4"/>
<dbReference type="Gene3D" id="3.40.109.10">
    <property type="entry name" value="NADH Oxidase"/>
    <property type="match status" value="1"/>
</dbReference>